<accession>A0A7W9MYA4</accession>
<dbReference type="InterPro" id="IPR036157">
    <property type="entry name" value="dUTPase-like_sf"/>
</dbReference>
<keyword evidence="4" id="KW-0378">Hydrolase</keyword>
<sequence>MVDLSAGKDGVLPNQHLEKAIADGIISAPGGDIPAANIQPASLDLRLGDVAHRIQCSFLPGTHTVDDRLRELGKYELDLTGEDGAVLEVGLPYVIPLMERLQLPHGMRARANPKSSTGRADVFTRVITDRGPRFDDIQAGYAGRLYLEVVPLSFPIRVRRGLTLNQLRLSVGDAALSDADIKREHAESPLLSVAGKPVNPKNLQLSSGLFLGLNLRGPKGRGVGWRARSSAPLLDLSKSGASDPHLFWDKVAREEGDRIILQPNSFYLLMSHEAVTIPPHLASEMAAYDPTSGELRTHYAGFFDPGFGYNAEQRGAGSTAALEVRAHDVAFMIEHRQPVCKLTFERMIEPPTMLYGEGGLGSNYQGQTETLGKHFKIERDDIPPTPADSRRGMGRLESEQLEFTAAEE</sequence>
<feature type="region of interest" description="Disordered" evidence="1">
    <location>
        <begin position="378"/>
        <end position="408"/>
    </location>
</feature>
<dbReference type="EC" id="3.5.4.13" evidence="4"/>
<dbReference type="NCBIfam" id="NF005734">
    <property type="entry name" value="PRK07559.1"/>
    <property type="match status" value="1"/>
</dbReference>
<comment type="caution">
    <text evidence="4">The sequence shown here is derived from an EMBL/GenBank/DDBJ whole genome shotgun (WGS) entry which is preliminary data.</text>
</comment>
<dbReference type="EMBL" id="JACHMY010000001">
    <property type="protein sequence ID" value="MBB5840210.1"/>
    <property type="molecule type" value="Genomic_DNA"/>
</dbReference>
<dbReference type="RefSeq" id="WP_184802396.1">
    <property type="nucleotide sequence ID" value="NZ_JACHMY010000001.1"/>
</dbReference>
<name>A0A7W9MYA4_9ACTN</name>
<evidence type="ECO:0000256" key="1">
    <source>
        <dbReference type="SAM" id="MobiDB-lite"/>
    </source>
</evidence>
<dbReference type="Proteomes" id="UP000549971">
    <property type="component" value="Unassembled WGS sequence"/>
</dbReference>
<dbReference type="GO" id="GO:0008829">
    <property type="term" value="F:dCTP deaminase activity"/>
    <property type="evidence" value="ECO:0007669"/>
    <property type="project" value="UniProtKB-EC"/>
</dbReference>
<evidence type="ECO:0000313" key="5">
    <source>
        <dbReference type="Proteomes" id="UP000549971"/>
    </source>
</evidence>
<dbReference type="PANTHER" id="PTHR42680">
    <property type="entry name" value="DCTP DEAMINASE"/>
    <property type="match status" value="1"/>
</dbReference>
<dbReference type="InterPro" id="IPR010550">
    <property type="entry name" value="DCD_N"/>
</dbReference>
<dbReference type="PANTHER" id="PTHR42680:SF3">
    <property type="entry name" value="DCTP DEAMINASE"/>
    <property type="match status" value="1"/>
</dbReference>
<dbReference type="GO" id="GO:0009394">
    <property type="term" value="P:2'-deoxyribonucleotide metabolic process"/>
    <property type="evidence" value="ECO:0007669"/>
    <property type="project" value="InterPro"/>
</dbReference>
<proteinExistence type="predicted"/>
<dbReference type="Gene3D" id="2.70.40.10">
    <property type="match status" value="2"/>
</dbReference>
<reference evidence="4 5" key="1">
    <citation type="submission" date="2020-08" db="EMBL/GenBank/DDBJ databases">
        <title>Sequencing the genomes of 1000 actinobacteria strains.</title>
        <authorList>
            <person name="Klenk H.-P."/>
        </authorList>
    </citation>
    <scope>NUCLEOTIDE SEQUENCE [LARGE SCALE GENOMIC DNA]</scope>
    <source>
        <strain evidence="4 5">DSM 28967</strain>
    </source>
</reference>
<feature type="domain" description="2'-deoxycytidine 5'-triphosphate deaminase N-terminal" evidence="2">
    <location>
        <begin position="9"/>
        <end position="172"/>
    </location>
</feature>
<evidence type="ECO:0000313" key="4">
    <source>
        <dbReference type="EMBL" id="MBB5840210.1"/>
    </source>
</evidence>
<evidence type="ECO:0000259" key="2">
    <source>
        <dbReference type="Pfam" id="PF06559"/>
    </source>
</evidence>
<gene>
    <name evidence="4" type="ORF">HDA39_006944</name>
</gene>
<dbReference type="AlphaFoldDB" id="A0A7W9MYA4"/>
<feature type="compositionally biased region" description="Basic and acidic residues" evidence="1">
    <location>
        <begin position="378"/>
        <end position="398"/>
    </location>
</feature>
<keyword evidence="5" id="KW-1185">Reference proteome</keyword>
<dbReference type="SUPFAM" id="SSF51283">
    <property type="entry name" value="dUTPase-like"/>
    <property type="match status" value="2"/>
</dbReference>
<evidence type="ECO:0000259" key="3">
    <source>
        <dbReference type="Pfam" id="PF22569"/>
    </source>
</evidence>
<dbReference type="Pfam" id="PF06559">
    <property type="entry name" value="DCD_N"/>
    <property type="match status" value="1"/>
</dbReference>
<feature type="domain" description="2'-deoxycytidine 5'-triphosphate deaminase C-terminal" evidence="3">
    <location>
        <begin position="178"/>
        <end position="375"/>
    </location>
</feature>
<organism evidence="4 5">
    <name type="scientific">Kribbella italica</name>
    <dbReference type="NCBI Taxonomy" id="1540520"/>
    <lineage>
        <taxon>Bacteria</taxon>
        <taxon>Bacillati</taxon>
        <taxon>Actinomycetota</taxon>
        <taxon>Actinomycetes</taxon>
        <taxon>Propionibacteriales</taxon>
        <taxon>Kribbellaceae</taxon>
        <taxon>Kribbella</taxon>
    </lineage>
</organism>
<protein>
    <submittedName>
        <fullName evidence="4">dCTP deaminase</fullName>
        <ecNumber evidence="4">3.5.4.13</ecNumber>
    </submittedName>
</protein>
<dbReference type="Pfam" id="PF22569">
    <property type="entry name" value="DCD_C"/>
    <property type="match status" value="1"/>
</dbReference>
<dbReference type="InterPro" id="IPR053811">
    <property type="entry name" value="DCD_C"/>
</dbReference>